<evidence type="ECO:0008006" key="9">
    <source>
        <dbReference type="Google" id="ProtNLM"/>
    </source>
</evidence>
<keyword evidence="3 6" id="KW-0812">Transmembrane</keyword>
<evidence type="ECO:0000313" key="8">
    <source>
        <dbReference type="Proteomes" id="UP000193689"/>
    </source>
</evidence>
<dbReference type="InterPro" id="IPR007248">
    <property type="entry name" value="Mpv17_PMP22"/>
</dbReference>
<evidence type="ECO:0000256" key="6">
    <source>
        <dbReference type="RuleBase" id="RU363053"/>
    </source>
</evidence>
<dbReference type="STRING" id="1141098.A0A1Y2D7W3"/>
<dbReference type="GeneID" id="63777753"/>
<keyword evidence="8" id="KW-1185">Reference proteome</keyword>
<evidence type="ECO:0000256" key="3">
    <source>
        <dbReference type="ARBA" id="ARBA00022692"/>
    </source>
</evidence>
<dbReference type="InParanoid" id="A0A1Y2D7W3"/>
<dbReference type="GO" id="GO:0005778">
    <property type="term" value="C:peroxisomal membrane"/>
    <property type="evidence" value="ECO:0007669"/>
    <property type="project" value="TreeGrafter"/>
</dbReference>
<evidence type="ECO:0000313" key="7">
    <source>
        <dbReference type="EMBL" id="ORY55297.1"/>
    </source>
</evidence>
<keyword evidence="5 6" id="KW-0472">Membrane</keyword>
<dbReference type="EMBL" id="MCFJ01000028">
    <property type="protein sequence ID" value="ORY55297.1"/>
    <property type="molecule type" value="Genomic_DNA"/>
</dbReference>
<name>A0A1Y2D7W3_9PEZI</name>
<dbReference type="AlphaFoldDB" id="A0A1Y2D7W3"/>
<dbReference type="PANTHER" id="PTHR11266">
    <property type="entry name" value="PEROXISOMAL MEMBRANE PROTEIN 2, PXMP2 MPV17"/>
    <property type="match status" value="1"/>
</dbReference>
<sequence length="241" mass="26269">MALPPIAKATIQSAVLAATSNLLAQTLTSYRHETPLIVDWVPVFQFVMYAVVNTPPNFLWQEFLESSFPAYHISPTPTAIASASSNDDKALEKQAAEGKLVEVKLNLTNTFIKTILDQTVGAAVNTFLFSLFIHFIQSAMDRPLGTPLSTPDRSVAYLLSLFFGSLVGAKGKEVGYGQVDWSAVVQSSKGEFWPLMTAGWRLWPFVSVVNFAFIKSVEGRTLVGSLAGVAWGIYVSLFAAR</sequence>
<comment type="similarity">
    <text evidence="2 6">Belongs to the peroxisomal membrane protein PXMP2/4 family.</text>
</comment>
<comment type="subcellular location">
    <subcellularLocation>
        <location evidence="1">Membrane</location>
        <topology evidence="1">Multi-pass membrane protein</topology>
    </subcellularLocation>
</comment>
<dbReference type="RefSeq" id="XP_040709568.1">
    <property type="nucleotide sequence ID" value="XM_040861541.1"/>
</dbReference>
<evidence type="ECO:0000256" key="4">
    <source>
        <dbReference type="ARBA" id="ARBA00022989"/>
    </source>
</evidence>
<dbReference type="Proteomes" id="UP000193689">
    <property type="component" value="Unassembled WGS sequence"/>
</dbReference>
<evidence type="ECO:0000256" key="2">
    <source>
        <dbReference type="ARBA" id="ARBA00006824"/>
    </source>
</evidence>
<feature type="transmembrane region" description="Helical" evidence="6">
    <location>
        <begin position="221"/>
        <end position="240"/>
    </location>
</feature>
<dbReference type="PANTHER" id="PTHR11266:SF80">
    <property type="entry name" value="PEROXISOMAL MEMBRANE PROTEIN 2"/>
    <property type="match status" value="1"/>
</dbReference>
<feature type="transmembrane region" description="Helical" evidence="6">
    <location>
        <begin position="115"/>
        <end position="135"/>
    </location>
</feature>
<evidence type="ECO:0000256" key="1">
    <source>
        <dbReference type="ARBA" id="ARBA00004141"/>
    </source>
</evidence>
<proteinExistence type="inferred from homology"/>
<comment type="caution">
    <text evidence="7">The sequence shown here is derived from an EMBL/GenBank/DDBJ whole genome shotgun (WGS) entry which is preliminary data.</text>
</comment>
<dbReference type="Pfam" id="PF04117">
    <property type="entry name" value="Mpv17_PMP22"/>
    <property type="match status" value="1"/>
</dbReference>
<evidence type="ECO:0000256" key="5">
    <source>
        <dbReference type="ARBA" id="ARBA00023136"/>
    </source>
</evidence>
<feature type="transmembrane region" description="Helical" evidence="6">
    <location>
        <begin position="192"/>
        <end position="214"/>
    </location>
</feature>
<feature type="transmembrane region" description="Helical" evidence="6">
    <location>
        <begin position="155"/>
        <end position="172"/>
    </location>
</feature>
<dbReference type="OrthoDB" id="10267969at2759"/>
<gene>
    <name evidence="7" type="ORF">BCR38DRAFT_452686</name>
</gene>
<protein>
    <recommendedName>
        <fullName evidence="9">Mpv17/PMP22 family protein</fullName>
    </recommendedName>
</protein>
<accession>A0A1Y2D7W3</accession>
<organism evidence="7 8">
    <name type="scientific">Pseudomassariella vexata</name>
    <dbReference type="NCBI Taxonomy" id="1141098"/>
    <lineage>
        <taxon>Eukaryota</taxon>
        <taxon>Fungi</taxon>
        <taxon>Dikarya</taxon>
        <taxon>Ascomycota</taxon>
        <taxon>Pezizomycotina</taxon>
        <taxon>Sordariomycetes</taxon>
        <taxon>Xylariomycetidae</taxon>
        <taxon>Amphisphaeriales</taxon>
        <taxon>Pseudomassariaceae</taxon>
        <taxon>Pseudomassariella</taxon>
    </lineage>
</organism>
<keyword evidence="4 6" id="KW-1133">Transmembrane helix</keyword>
<reference evidence="7 8" key="1">
    <citation type="submission" date="2016-07" db="EMBL/GenBank/DDBJ databases">
        <title>Pervasive Adenine N6-methylation of Active Genes in Fungi.</title>
        <authorList>
            <consortium name="DOE Joint Genome Institute"/>
            <person name="Mondo S.J."/>
            <person name="Dannebaum R.O."/>
            <person name="Kuo R.C."/>
            <person name="Labutti K."/>
            <person name="Haridas S."/>
            <person name="Kuo A."/>
            <person name="Salamov A."/>
            <person name="Ahrendt S.R."/>
            <person name="Lipzen A."/>
            <person name="Sullivan W."/>
            <person name="Andreopoulos W.B."/>
            <person name="Clum A."/>
            <person name="Lindquist E."/>
            <person name="Daum C."/>
            <person name="Ramamoorthy G.K."/>
            <person name="Gryganskyi A."/>
            <person name="Culley D."/>
            <person name="Magnuson J.K."/>
            <person name="James T.Y."/>
            <person name="O'Malley M.A."/>
            <person name="Stajich J.E."/>
            <person name="Spatafora J.W."/>
            <person name="Visel A."/>
            <person name="Grigoriev I.V."/>
        </authorList>
    </citation>
    <scope>NUCLEOTIDE SEQUENCE [LARGE SCALE GENOMIC DNA]</scope>
    <source>
        <strain evidence="7 8">CBS 129021</strain>
    </source>
</reference>